<sequence>MKLYQTLLLFVWAVPAAAQQPEQTLTYRAEAAVTVSDGDYAPLWLTANRYGMTGNESKNAYLRAGIAWDKTLKHDWRIAAGLDLAGGKNLASNFWIQQAYADISWKKLTLSLGSKERNGFPLEKNPQLTTGWMTEGPNTRPIPQLRIEIKDFLDIPGLGHWLALKGHLAYGWFTDSNWQEDFAGNNRYFTKGTKYHSKSLLFRLGNREKLPLEFEFGLIMATQFGGSKYFKNAQGEISKTMDMPDDLGAYWSAFFPQGGGDDTIEGEQKNVEGNMLGSWNFALNCYLSNWKFRVYLDHYFEDHSQMFWEYGRWKDGQLGIEITPPQNRWITSVVWEGFSTYDQTGPIQYEDRWGSFPGMQTSGADNYYNHYIYNAWQHYGMAMGNPLLPGPAYNEDGSLTFRSNRVKAQHIGLCGNPTDEWSWRVLATYARYWGTYATPLDKVRKQAYTLAEVTYLPAWANGWSVTLAGAMDRGNYLGNSTGGSLTLRKTGSLLK</sequence>
<organism evidence="2 3">
    <name type="scientific">Phocaeicola barnesiae</name>
    <dbReference type="NCBI Taxonomy" id="376804"/>
    <lineage>
        <taxon>Bacteria</taxon>
        <taxon>Pseudomonadati</taxon>
        <taxon>Bacteroidota</taxon>
        <taxon>Bacteroidia</taxon>
        <taxon>Bacteroidales</taxon>
        <taxon>Bacteroidaceae</taxon>
        <taxon>Phocaeicola</taxon>
    </lineage>
</organism>
<name>A0AAW5N5B9_9BACT</name>
<dbReference type="RefSeq" id="WP_258335310.1">
    <property type="nucleotide sequence ID" value="NZ_JANRHJ010000002.1"/>
</dbReference>
<feature type="chain" id="PRO_5043610750" evidence="1">
    <location>
        <begin position="19"/>
        <end position="495"/>
    </location>
</feature>
<dbReference type="AlphaFoldDB" id="A0AAW5N5B9"/>
<feature type="signal peptide" evidence="1">
    <location>
        <begin position="1"/>
        <end position="18"/>
    </location>
</feature>
<evidence type="ECO:0000256" key="1">
    <source>
        <dbReference type="SAM" id="SignalP"/>
    </source>
</evidence>
<dbReference type="Proteomes" id="UP001204579">
    <property type="component" value="Unassembled WGS sequence"/>
</dbReference>
<keyword evidence="3" id="KW-1185">Reference proteome</keyword>
<comment type="caution">
    <text evidence="2">The sequence shown here is derived from an EMBL/GenBank/DDBJ whole genome shotgun (WGS) entry which is preliminary data.</text>
</comment>
<keyword evidence="1" id="KW-0732">Signal</keyword>
<protein>
    <submittedName>
        <fullName evidence="2">Capsule assembly Wzi family protein</fullName>
    </submittedName>
</protein>
<dbReference type="EMBL" id="JANRHJ010000002">
    <property type="protein sequence ID" value="MCR8872903.1"/>
    <property type="molecule type" value="Genomic_DNA"/>
</dbReference>
<proteinExistence type="predicted"/>
<evidence type="ECO:0000313" key="2">
    <source>
        <dbReference type="EMBL" id="MCR8872903.1"/>
    </source>
</evidence>
<accession>A0AAW5N5B9</accession>
<reference evidence="2 3" key="1">
    <citation type="submission" date="2022-08" db="EMBL/GenBank/DDBJ databases">
        <authorList>
            <person name="Zeman M."/>
            <person name="Kubasova T."/>
        </authorList>
    </citation>
    <scope>NUCLEOTIDE SEQUENCE [LARGE SCALE GENOMIC DNA]</scope>
    <source>
        <strain evidence="2 3">ET62</strain>
    </source>
</reference>
<gene>
    <name evidence="2" type="ORF">NW209_02515</name>
</gene>
<evidence type="ECO:0000313" key="3">
    <source>
        <dbReference type="Proteomes" id="UP001204579"/>
    </source>
</evidence>